<evidence type="ECO:0000256" key="1">
    <source>
        <dbReference type="SAM" id="MobiDB-lite"/>
    </source>
</evidence>
<feature type="region of interest" description="Disordered" evidence="1">
    <location>
        <begin position="36"/>
        <end position="135"/>
    </location>
</feature>
<gene>
    <name evidence="3" type="ORF">OFUS_LOCUS13253</name>
</gene>
<dbReference type="AlphaFoldDB" id="A0A8S4P335"/>
<feature type="compositionally biased region" description="Basic and acidic residues" evidence="1">
    <location>
        <begin position="58"/>
        <end position="67"/>
    </location>
</feature>
<keyword evidence="2" id="KW-0472">Membrane</keyword>
<feature type="transmembrane region" description="Helical" evidence="2">
    <location>
        <begin position="6"/>
        <end position="27"/>
    </location>
</feature>
<sequence>NTAMIVGITVGVLMLLLIVILFIVVIIKKKKEKIGSSNNNATANVKEDEQMELQKVTPRNDHNKKPEGALFKNNSQIKSQEVTPRAEVIEEYKDNEDDVDLSSEALPTHETHEENVNPMRMVSPMRHSNELNIPN</sequence>
<reference evidence="3" key="1">
    <citation type="submission" date="2022-03" db="EMBL/GenBank/DDBJ databases">
        <authorList>
            <person name="Martin C."/>
        </authorList>
    </citation>
    <scope>NUCLEOTIDE SEQUENCE</scope>
</reference>
<feature type="non-terminal residue" evidence="3">
    <location>
        <position position="1"/>
    </location>
</feature>
<keyword evidence="4" id="KW-1185">Reference proteome</keyword>
<organism evidence="3 4">
    <name type="scientific">Owenia fusiformis</name>
    <name type="common">Polychaete worm</name>
    <dbReference type="NCBI Taxonomy" id="6347"/>
    <lineage>
        <taxon>Eukaryota</taxon>
        <taxon>Metazoa</taxon>
        <taxon>Spiralia</taxon>
        <taxon>Lophotrochozoa</taxon>
        <taxon>Annelida</taxon>
        <taxon>Polychaeta</taxon>
        <taxon>Sedentaria</taxon>
        <taxon>Canalipalpata</taxon>
        <taxon>Sabellida</taxon>
        <taxon>Oweniida</taxon>
        <taxon>Oweniidae</taxon>
        <taxon>Owenia</taxon>
    </lineage>
</organism>
<protein>
    <submittedName>
        <fullName evidence="3">Uncharacterized protein</fullName>
    </submittedName>
</protein>
<evidence type="ECO:0000313" key="3">
    <source>
        <dbReference type="EMBL" id="CAH1787592.1"/>
    </source>
</evidence>
<feature type="compositionally biased region" description="Polar residues" evidence="1">
    <location>
        <begin position="72"/>
        <end position="82"/>
    </location>
</feature>
<name>A0A8S4P335_OWEFU</name>
<evidence type="ECO:0000256" key="2">
    <source>
        <dbReference type="SAM" id="Phobius"/>
    </source>
</evidence>
<evidence type="ECO:0000313" key="4">
    <source>
        <dbReference type="Proteomes" id="UP000749559"/>
    </source>
</evidence>
<keyword evidence="2" id="KW-0812">Transmembrane</keyword>
<accession>A0A8S4P335</accession>
<comment type="caution">
    <text evidence="3">The sequence shown here is derived from an EMBL/GenBank/DDBJ whole genome shotgun (WGS) entry which is preliminary data.</text>
</comment>
<keyword evidence="2" id="KW-1133">Transmembrane helix</keyword>
<proteinExistence type="predicted"/>
<dbReference type="Proteomes" id="UP000749559">
    <property type="component" value="Unassembled WGS sequence"/>
</dbReference>
<dbReference type="EMBL" id="CAIIXF020000006">
    <property type="protein sequence ID" value="CAH1787592.1"/>
    <property type="molecule type" value="Genomic_DNA"/>
</dbReference>